<feature type="binding site" evidence="8">
    <location>
        <position position="704"/>
    </location>
    <ligand>
        <name>Mg(2+)</name>
        <dbReference type="ChEBI" id="CHEBI:18420"/>
    </ligand>
</feature>
<dbReference type="SMART" id="SM00275">
    <property type="entry name" value="G_alpha"/>
    <property type="match status" value="1"/>
</dbReference>
<keyword evidence="3" id="KW-0863">Zinc-finger</keyword>
<dbReference type="GO" id="GO:0003924">
    <property type="term" value="F:GTPase activity"/>
    <property type="evidence" value="ECO:0007669"/>
    <property type="project" value="InterPro"/>
</dbReference>
<keyword evidence="6" id="KW-0807">Transducer</keyword>
<keyword evidence="2 7" id="KW-0547">Nucleotide-binding</keyword>
<keyword evidence="1 8" id="KW-0479">Metal-binding</keyword>
<proteinExistence type="predicted"/>
<dbReference type="PROSITE" id="PS51882">
    <property type="entry name" value="G_ALPHA"/>
    <property type="match status" value="1"/>
</dbReference>
<dbReference type="GO" id="GO:0008270">
    <property type="term" value="F:zinc ion binding"/>
    <property type="evidence" value="ECO:0007669"/>
    <property type="project" value="UniProtKB-KW"/>
</dbReference>
<dbReference type="AlphaFoldDB" id="A0A835JR48"/>
<evidence type="ECO:0000313" key="9">
    <source>
        <dbReference type="EMBL" id="KAF9675960.1"/>
    </source>
</evidence>
<evidence type="ECO:0000256" key="4">
    <source>
        <dbReference type="ARBA" id="ARBA00022833"/>
    </source>
</evidence>
<dbReference type="PANTHER" id="PTHR36486">
    <property type="entry name" value="OS01G0977800 PROTEIN"/>
    <property type="match status" value="1"/>
</dbReference>
<evidence type="ECO:0000256" key="2">
    <source>
        <dbReference type="ARBA" id="ARBA00022741"/>
    </source>
</evidence>
<dbReference type="InterPro" id="IPR001019">
    <property type="entry name" value="Gprotein_alpha_su"/>
</dbReference>
<dbReference type="InterPro" id="IPR011011">
    <property type="entry name" value="Znf_FYVE_PHD"/>
</dbReference>
<dbReference type="GO" id="GO:0031683">
    <property type="term" value="F:G-protein beta/gamma-subunit complex binding"/>
    <property type="evidence" value="ECO:0007669"/>
    <property type="project" value="InterPro"/>
</dbReference>
<gene>
    <name evidence="9" type="ORF">SADUNF_Sadunf09G0088400</name>
</gene>
<dbReference type="Gene3D" id="3.40.50.300">
    <property type="entry name" value="P-loop containing nucleotide triphosphate hydrolases"/>
    <property type="match status" value="1"/>
</dbReference>
<keyword evidence="10" id="KW-1185">Reference proteome</keyword>
<name>A0A835JR48_9ROSI</name>
<dbReference type="GO" id="GO:0005525">
    <property type="term" value="F:GTP binding"/>
    <property type="evidence" value="ECO:0007669"/>
    <property type="project" value="UniProtKB-KW"/>
</dbReference>
<dbReference type="SUPFAM" id="SSF52540">
    <property type="entry name" value="P-loop containing nucleoside triphosphate hydrolases"/>
    <property type="match status" value="1"/>
</dbReference>
<keyword evidence="5 7" id="KW-0342">GTP-binding</keyword>
<keyword evidence="8" id="KW-0460">Magnesium</keyword>
<dbReference type="SUPFAM" id="SSF57903">
    <property type="entry name" value="FYVE/PHD zinc finger"/>
    <property type="match status" value="1"/>
</dbReference>
<keyword evidence="4" id="KW-0862">Zinc</keyword>
<evidence type="ECO:0000256" key="3">
    <source>
        <dbReference type="ARBA" id="ARBA00022771"/>
    </source>
</evidence>
<dbReference type="OrthoDB" id="5817230at2759"/>
<evidence type="ECO:0008006" key="11">
    <source>
        <dbReference type="Google" id="ProtNLM"/>
    </source>
</evidence>
<dbReference type="FunFam" id="3.40.50.300:FF:000692">
    <property type="entry name" value="Guanine nucleotide-binding protein subunit alpha"/>
    <property type="match status" value="1"/>
</dbReference>
<feature type="binding site" evidence="7">
    <location>
        <begin position="811"/>
        <end position="814"/>
    </location>
    <ligand>
        <name>GTP</name>
        <dbReference type="ChEBI" id="CHEBI:37565"/>
    </ligand>
</feature>
<evidence type="ECO:0000313" key="10">
    <source>
        <dbReference type="Proteomes" id="UP000657918"/>
    </source>
</evidence>
<dbReference type="EMBL" id="JADGMS010000009">
    <property type="protein sequence ID" value="KAF9675960.1"/>
    <property type="molecule type" value="Genomic_DNA"/>
</dbReference>
<dbReference type="PRINTS" id="PR00318">
    <property type="entry name" value="GPROTEINA"/>
</dbReference>
<dbReference type="Gene3D" id="1.10.400.10">
    <property type="entry name" value="GI Alpha 1, domain 2-like"/>
    <property type="match status" value="1"/>
</dbReference>
<evidence type="ECO:0000256" key="5">
    <source>
        <dbReference type="ARBA" id="ARBA00023134"/>
    </source>
</evidence>
<protein>
    <recommendedName>
        <fullName evidence="11">Extra-large guanine nucleotide-binding protein 1-like</fullName>
    </recommendedName>
</protein>
<accession>A0A835JR48</accession>
<sequence length="925" mass="103647">MAKVLRKFLPIGPAIQVEKDDEDKCNSIEFSFAVVYSGPLVTCDVPPAAPVDLKQIPFASPVIAPGSLTSDGSFPVVQPIVKSNRKLSKKPNLVSDRTVCLGTGAVMNGNGMMPCEASRVDDSSASRCANVDESRPNLSDGIRSSGRLDFRNGSIGPGELPGSLEVSELPDGNEYEGQDLREYMNSINYESIESESLHIYSSEIFSCQEKDQNEEAPGHVRKLSIVTFRDPESNDVVDIESDVYSTGSSVPVRHIAVRPGKKGTCYRCMKGSRLTEKEVCIVCGAKYCSNCVIRVMGSMPEGRKCVTCIGQRIDESRRRTLGKCSRMLKQLLPVVEVKQIMSSERSCAVNQLPPELIYVNRQRLSKQELFLLQNCPHPPKKLKPGYYWYDKVSGFWGKEGQKPCQIISPQLTVGGHIQADASNGNTNIMINNRQITKAELLMLQWAKVKCEGATHLWVSADGAYQEEGMNNVKGKIWEKVGAKLICAVLSLPTPPDFTSLSAEGVNDSMASNLEQKTLHKLLLVGSEKSGTCTIFKQARIVHNIPFSEDERQSIKSIIQCSLYGYMGVLLEGCERFEEECLIDKRRKSVHQHNSSGNHILICQIDHKTIYSIGSRLKAFSDQLHEVIVSGNLETTLTTTAHAYAPFVEELWRNGAFLATYNRRNELELLPRSATYFLERAVEIARPDYQPSDMDILYAEGISSSKGLSSMEFSFPKLSQDGCENIGYEHDPLLRYQLIRVHPATVGGNCKWLEMFEDVDIVLFCVSLIDYDEFSEDNNGVPINKMIASRQLFERFVTHPTFEEKKFLLILNKFDLLEEKIVQVPLTRCEWFHDFNPVIGHDPSSNRSTNPSLALRAFQYIAVKFKRLFNSLTDRKLYVLHSTGLESDSVEETLKYAREVLKWKQEEPNYRNNELSSTSIEASSSS</sequence>
<evidence type="ECO:0000256" key="8">
    <source>
        <dbReference type="PIRSR" id="PIRSR601019-2"/>
    </source>
</evidence>
<evidence type="ECO:0000256" key="6">
    <source>
        <dbReference type="ARBA" id="ARBA00023224"/>
    </source>
</evidence>
<dbReference type="GO" id="GO:0007186">
    <property type="term" value="P:G protein-coupled receptor signaling pathway"/>
    <property type="evidence" value="ECO:0007669"/>
    <property type="project" value="InterPro"/>
</dbReference>
<reference evidence="9 10" key="1">
    <citation type="submission" date="2020-10" db="EMBL/GenBank/DDBJ databases">
        <title>Plant Genome Project.</title>
        <authorList>
            <person name="Zhang R.-G."/>
        </authorList>
    </citation>
    <scope>NUCLEOTIDE SEQUENCE [LARGE SCALE GENOMIC DNA]</scope>
    <source>
        <strain evidence="9">FAFU-HL-1</strain>
        <tissue evidence="9">Leaf</tissue>
    </source>
</reference>
<dbReference type="InterPro" id="IPR053057">
    <property type="entry name" value="XLG_GTP-binding"/>
</dbReference>
<dbReference type="InterPro" id="IPR027417">
    <property type="entry name" value="P-loop_NTPase"/>
</dbReference>
<comment type="caution">
    <text evidence="9">The sequence shown here is derived from an EMBL/GenBank/DDBJ whole genome shotgun (WGS) entry which is preliminary data.</text>
</comment>
<dbReference type="PANTHER" id="PTHR36486:SF4">
    <property type="entry name" value="PH DOMAIN-CONTAINING PROTEIN"/>
    <property type="match status" value="1"/>
</dbReference>
<dbReference type="CDD" id="cd00066">
    <property type="entry name" value="G-alpha"/>
    <property type="match status" value="1"/>
</dbReference>
<dbReference type="InterPro" id="IPR011025">
    <property type="entry name" value="GproteinA_insert"/>
</dbReference>
<dbReference type="Proteomes" id="UP000657918">
    <property type="component" value="Unassembled WGS sequence"/>
</dbReference>
<dbReference type="SUPFAM" id="SSF47895">
    <property type="entry name" value="Transducin (alpha subunit), insertion domain"/>
    <property type="match status" value="1"/>
</dbReference>
<organism evidence="9 10">
    <name type="scientific">Salix dunnii</name>
    <dbReference type="NCBI Taxonomy" id="1413687"/>
    <lineage>
        <taxon>Eukaryota</taxon>
        <taxon>Viridiplantae</taxon>
        <taxon>Streptophyta</taxon>
        <taxon>Embryophyta</taxon>
        <taxon>Tracheophyta</taxon>
        <taxon>Spermatophyta</taxon>
        <taxon>Magnoliopsida</taxon>
        <taxon>eudicotyledons</taxon>
        <taxon>Gunneridae</taxon>
        <taxon>Pentapetalae</taxon>
        <taxon>rosids</taxon>
        <taxon>fabids</taxon>
        <taxon>Malpighiales</taxon>
        <taxon>Salicaceae</taxon>
        <taxon>Saliceae</taxon>
        <taxon>Salix</taxon>
    </lineage>
</organism>
<evidence type="ECO:0000256" key="1">
    <source>
        <dbReference type="ARBA" id="ARBA00022723"/>
    </source>
</evidence>
<dbReference type="Pfam" id="PF00503">
    <property type="entry name" value="G-alpha"/>
    <property type="match status" value="1"/>
</dbReference>
<evidence type="ECO:0000256" key="7">
    <source>
        <dbReference type="PIRSR" id="PIRSR601019-1"/>
    </source>
</evidence>